<dbReference type="EMBL" id="CAKMRJ010000002">
    <property type="protein sequence ID" value="CAH1416064.1"/>
    <property type="molecule type" value="Genomic_DNA"/>
</dbReference>
<sequence length="158" mass="17923">MILCTLIKWYQTSLMLAAKHGKTANVEKLIEVAITVNMKLFIVIIIFFMRKVYGFSSTRQWILIYKNLRGKRFEGLALIFVVFKWVVGVENRKQLTLHPIIISGGIDCTLNDKTVLLKSICFGSGLCISNFRLISAIRRSIFSGFLCGRQLTGLDTRG</sequence>
<comment type="caution">
    <text evidence="2">The sequence shown here is derived from an EMBL/GenBank/DDBJ whole genome shotgun (WGS) entry which is preliminary data.</text>
</comment>
<accession>A0AAU9LKF6</accession>
<keyword evidence="1" id="KW-0472">Membrane</keyword>
<dbReference type="Proteomes" id="UP001157418">
    <property type="component" value="Unassembled WGS sequence"/>
</dbReference>
<proteinExistence type="predicted"/>
<dbReference type="AlphaFoldDB" id="A0AAU9LKF6"/>
<keyword evidence="1" id="KW-0812">Transmembrane</keyword>
<keyword evidence="3" id="KW-1185">Reference proteome</keyword>
<evidence type="ECO:0000313" key="3">
    <source>
        <dbReference type="Proteomes" id="UP001157418"/>
    </source>
</evidence>
<protein>
    <submittedName>
        <fullName evidence="2">Uncharacterized protein</fullName>
    </submittedName>
</protein>
<evidence type="ECO:0000256" key="1">
    <source>
        <dbReference type="SAM" id="Phobius"/>
    </source>
</evidence>
<name>A0AAU9LKF6_9ASTR</name>
<reference evidence="2 3" key="1">
    <citation type="submission" date="2022-01" db="EMBL/GenBank/DDBJ databases">
        <authorList>
            <person name="Xiong W."/>
            <person name="Schranz E."/>
        </authorList>
    </citation>
    <scope>NUCLEOTIDE SEQUENCE [LARGE SCALE GENOMIC DNA]</scope>
</reference>
<gene>
    <name evidence="2" type="ORF">LVIROSA_LOCUS3857</name>
</gene>
<feature type="transmembrane region" description="Helical" evidence="1">
    <location>
        <begin position="29"/>
        <end position="49"/>
    </location>
</feature>
<evidence type="ECO:0000313" key="2">
    <source>
        <dbReference type="EMBL" id="CAH1416064.1"/>
    </source>
</evidence>
<keyword evidence="1" id="KW-1133">Transmembrane helix</keyword>
<organism evidence="2 3">
    <name type="scientific">Lactuca virosa</name>
    <dbReference type="NCBI Taxonomy" id="75947"/>
    <lineage>
        <taxon>Eukaryota</taxon>
        <taxon>Viridiplantae</taxon>
        <taxon>Streptophyta</taxon>
        <taxon>Embryophyta</taxon>
        <taxon>Tracheophyta</taxon>
        <taxon>Spermatophyta</taxon>
        <taxon>Magnoliopsida</taxon>
        <taxon>eudicotyledons</taxon>
        <taxon>Gunneridae</taxon>
        <taxon>Pentapetalae</taxon>
        <taxon>asterids</taxon>
        <taxon>campanulids</taxon>
        <taxon>Asterales</taxon>
        <taxon>Asteraceae</taxon>
        <taxon>Cichorioideae</taxon>
        <taxon>Cichorieae</taxon>
        <taxon>Lactucinae</taxon>
        <taxon>Lactuca</taxon>
    </lineage>
</organism>